<name>A0ABW0MBB0_9BURK</name>
<gene>
    <name evidence="2" type="ORF">ACFPM8_15375</name>
</gene>
<organism evidence="2 3">
    <name type="scientific">Paraherbaspirillum soli</name>
    <dbReference type="NCBI Taxonomy" id="631222"/>
    <lineage>
        <taxon>Bacteria</taxon>
        <taxon>Pseudomonadati</taxon>
        <taxon>Pseudomonadota</taxon>
        <taxon>Betaproteobacteria</taxon>
        <taxon>Burkholderiales</taxon>
        <taxon>Oxalobacteraceae</taxon>
        <taxon>Paraherbaspirillum</taxon>
    </lineage>
</organism>
<feature type="signal peptide" evidence="1">
    <location>
        <begin position="1"/>
        <end position="29"/>
    </location>
</feature>
<comment type="caution">
    <text evidence="2">The sequence shown here is derived from an EMBL/GenBank/DDBJ whole genome shotgun (WGS) entry which is preliminary data.</text>
</comment>
<accession>A0ABW0MBB0</accession>
<evidence type="ECO:0000313" key="2">
    <source>
        <dbReference type="EMBL" id="MFC5475340.1"/>
    </source>
</evidence>
<keyword evidence="1" id="KW-0732">Signal</keyword>
<evidence type="ECO:0008006" key="4">
    <source>
        <dbReference type="Google" id="ProtNLM"/>
    </source>
</evidence>
<protein>
    <recommendedName>
        <fullName evidence="4">Lipoprotein SmpA/OmlA domain-containing protein</fullName>
    </recommendedName>
</protein>
<evidence type="ECO:0000256" key="1">
    <source>
        <dbReference type="SAM" id="SignalP"/>
    </source>
</evidence>
<dbReference type="RefSeq" id="WP_378998526.1">
    <property type="nucleotide sequence ID" value="NZ_JBHSMT010000026.1"/>
</dbReference>
<dbReference type="EMBL" id="JBHSMT010000026">
    <property type="protein sequence ID" value="MFC5475340.1"/>
    <property type="molecule type" value="Genomic_DNA"/>
</dbReference>
<proteinExistence type="predicted"/>
<dbReference type="PROSITE" id="PS51257">
    <property type="entry name" value="PROKAR_LIPOPROTEIN"/>
    <property type="match status" value="1"/>
</dbReference>
<reference evidence="3" key="1">
    <citation type="journal article" date="2019" name="Int. J. Syst. Evol. Microbiol.">
        <title>The Global Catalogue of Microorganisms (GCM) 10K type strain sequencing project: providing services to taxonomists for standard genome sequencing and annotation.</title>
        <authorList>
            <consortium name="The Broad Institute Genomics Platform"/>
            <consortium name="The Broad Institute Genome Sequencing Center for Infectious Disease"/>
            <person name="Wu L."/>
            <person name="Ma J."/>
        </authorList>
    </citation>
    <scope>NUCLEOTIDE SEQUENCE [LARGE SCALE GENOMIC DNA]</scope>
    <source>
        <strain evidence="3">JCM 17066</strain>
    </source>
</reference>
<sequence>MKHFPAAIVASLMLTLGGCASLMAPPVNPGEPEPQVIARLGTPTGIYQDNNDKLLEYSRGPFGQYTYMARIGPDGKLISYEQVLTLQKFATIKVNQFNKADVLRTIGKPNDTIYYSRTKLDGWNYGYKENGVWNSQMTVYFDDAGIVRKLENGPDPRYDHDRSGFRR</sequence>
<evidence type="ECO:0000313" key="3">
    <source>
        <dbReference type="Proteomes" id="UP001596045"/>
    </source>
</evidence>
<keyword evidence="3" id="KW-1185">Reference proteome</keyword>
<dbReference type="Proteomes" id="UP001596045">
    <property type="component" value="Unassembled WGS sequence"/>
</dbReference>
<feature type="chain" id="PRO_5047421718" description="Lipoprotein SmpA/OmlA domain-containing protein" evidence="1">
    <location>
        <begin position="30"/>
        <end position="167"/>
    </location>
</feature>